<dbReference type="Proteomes" id="UP001058330">
    <property type="component" value="Chromosome"/>
</dbReference>
<evidence type="ECO:0000313" key="4">
    <source>
        <dbReference type="Proteomes" id="UP001058330"/>
    </source>
</evidence>
<feature type="region of interest" description="Disordered" evidence="1">
    <location>
        <begin position="1"/>
        <end position="81"/>
    </location>
</feature>
<feature type="compositionally biased region" description="Acidic residues" evidence="1">
    <location>
        <begin position="41"/>
        <end position="51"/>
    </location>
</feature>
<accession>A0ABY5RDM8</accession>
<protein>
    <recommendedName>
        <fullName evidence="2">DUF8135 domain-containing protein</fullName>
    </recommendedName>
</protein>
<dbReference type="GeneID" id="74530343"/>
<evidence type="ECO:0000259" key="2">
    <source>
        <dbReference type="Pfam" id="PF26456"/>
    </source>
</evidence>
<dbReference type="EMBL" id="CP078063">
    <property type="protein sequence ID" value="UVE50284.1"/>
    <property type="molecule type" value="Genomic_DNA"/>
</dbReference>
<feature type="compositionally biased region" description="Acidic residues" evidence="1">
    <location>
        <begin position="12"/>
        <end position="22"/>
    </location>
</feature>
<evidence type="ECO:0000256" key="1">
    <source>
        <dbReference type="SAM" id="MobiDB-lite"/>
    </source>
</evidence>
<keyword evidence="4" id="KW-1185">Reference proteome</keyword>
<feature type="compositionally biased region" description="Basic and acidic residues" evidence="1">
    <location>
        <begin position="1"/>
        <end position="11"/>
    </location>
</feature>
<name>A0ABY5RDM8_HALLR</name>
<dbReference type="RefSeq" id="WP_258302462.1">
    <property type="nucleotide sequence ID" value="NZ_CP078063.1"/>
</dbReference>
<evidence type="ECO:0000313" key="3">
    <source>
        <dbReference type="EMBL" id="UVE50284.1"/>
    </source>
</evidence>
<proteinExistence type="predicted"/>
<feature type="compositionally biased region" description="Basic and acidic residues" evidence="1">
    <location>
        <begin position="66"/>
        <end position="77"/>
    </location>
</feature>
<sequence length="183" mass="19759">MTDSDDAHESSDDGGDTTETVDDFLGGDARQGHDADHETTTEDGADVVSDGDSDRSEPLSDIASRVAERRAQASVRDDSEDELFESMSVGDLDDEDVWTSLVDGDDDEEVAVGVGVGASAEPVDDHGDVSDPEHVIPKNEFCQRCEYFSDPPELACTHEGTTIVEMPDSDHFCVRNCPMVDDE</sequence>
<organism evidence="3 4">
    <name type="scientific">Haloferax larsenii</name>
    <dbReference type="NCBI Taxonomy" id="302484"/>
    <lineage>
        <taxon>Archaea</taxon>
        <taxon>Methanobacteriati</taxon>
        <taxon>Methanobacteriota</taxon>
        <taxon>Stenosarchaea group</taxon>
        <taxon>Halobacteria</taxon>
        <taxon>Halobacteriales</taxon>
        <taxon>Haloferacaceae</taxon>
        <taxon>Haloferax</taxon>
    </lineage>
</organism>
<feature type="domain" description="DUF8135" evidence="2">
    <location>
        <begin position="134"/>
        <end position="182"/>
    </location>
</feature>
<dbReference type="InterPro" id="IPR058448">
    <property type="entry name" value="DUF8135"/>
</dbReference>
<feature type="compositionally biased region" description="Basic and acidic residues" evidence="1">
    <location>
        <begin position="30"/>
        <end position="40"/>
    </location>
</feature>
<gene>
    <name evidence="3" type="ORF">KU306_15505</name>
</gene>
<dbReference type="Pfam" id="PF26456">
    <property type="entry name" value="DUF8135"/>
    <property type="match status" value="1"/>
</dbReference>
<reference evidence="3" key="1">
    <citation type="submission" date="2021-07" db="EMBL/GenBank/DDBJ databases">
        <title>Studies on halocins as antimicrobial molecules from haloarchaea.</title>
        <authorList>
            <person name="Kumar S."/>
            <person name="Khare S.K."/>
        </authorList>
    </citation>
    <scope>NUCLEOTIDE SEQUENCE</scope>
    <source>
        <strain evidence="3">NCIM 5678</strain>
    </source>
</reference>